<name>A0A167NKS5_CALVF</name>
<feature type="transmembrane region" description="Helical" evidence="2">
    <location>
        <begin position="250"/>
        <end position="273"/>
    </location>
</feature>
<accession>A0A167NKS5</accession>
<feature type="region of interest" description="Disordered" evidence="1">
    <location>
        <begin position="1"/>
        <end position="20"/>
    </location>
</feature>
<organism evidence="3 4">
    <name type="scientific">Calocera viscosa (strain TUFC12733)</name>
    <dbReference type="NCBI Taxonomy" id="1330018"/>
    <lineage>
        <taxon>Eukaryota</taxon>
        <taxon>Fungi</taxon>
        <taxon>Dikarya</taxon>
        <taxon>Basidiomycota</taxon>
        <taxon>Agaricomycotina</taxon>
        <taxon>Dacrymycetes</taxon>
        <taxon>Dacrymycetales</taxon>
        <taxon>Dacrymycetaceae</taxon>
        <taxon>Calocera</taxon>
    </lineage>
</organism>
<dbReference type="Proteomes" id="UP000076738">
    <property type="component" value="Unassembled WGS sequence"/>
</dbReference>
<feature type="transmembrane region" description="Helical" evidence="2">
    <location>
        <begin position="285"/>
        <end position="309"/>
    </location>
</feature>
<feature type="compositionally biased region" description="Basic and acidic residues" evidence="1">
    <location>
        <begin position="101"/>
        <end position="159"/>
    </location>
</feature>
<protein>
    <submittedName>
        <fullName evidence="3">Uncharacterized protein</fullName>
    </submittedName>
</protein>
<evidence type="ECO:0000256" key="2">
    <source>
        <dbReference type="SAM" id="Phobius"/>
    </source>
</evidence>
<dbReference type="STRING" id="1330018.A0A167NKS5"/>
<dbReference type="EMBL" id="KV417278">
    <property type="protein sequence ID" value="KZO97819.1"/>
    <property type="molecule type" value="Genomic_DNA"/>
</dbReference>
<keyword evidence="2" id="KW-0812">Transmembrane</keyword>
<evidence type="ECO:0000313" key="4">
    <source>
        <dbReference type="Proteomes" id="UP000076738"/>
    </source>
</evidence>
<gene>
    <name evidence="3" type="ORF">CALVIDRAFT_597289</name>
</gene>
<sequence>MPVAGAATPAPDPAPDPVLITGRKITTGAFKRKGKGKKPEEAVVIPALAVPRPAALADTVLRGWKNDMAAISTLTANELTAATDGPMVKTEEPTPDGADELPDKIPEPTKQEKGKAVKKEPEKEEEKETAAEKGEEQKSAVEEQRGEGSRTERELEEARPPNCIEPALDATRSIYDMGPIEYQDTQRAYRRVGFRAGANALTAVYGAMKGIAKEGWQAAGSLRMRSASWVPAVSGFLTSVWDAGFSLDTIWMVFCGLLFYVLAYIWSALVWIFCELWPYRRILSVAIFLIAFLRIVCGVDIIKLCIGGIKSIAGWGHEA</sequence>
<evidence type="ECO:0000313" key="3">
    <source>
        <dbReference type="EMBL" id="KZO97819.1"/>
    </source>
</evidence>
<proteinExistence type="predicted"/>
<feature type="region of interest" description="Disordered" evidence="1">
    <location>
        <begin position="82"/>
        <end position="161"/>
    </location>
</feature>
<dbReference type="AlphaFoldDB" id="A0A167NKS5"/>
<keyword evidence="4" id="KW-1185">Reference proteome</keyword>
<reference evidence="3 4" key="1">
    <citation type="journal article" date="2016" name="Mol. Biol. Evol.">
        <title>Comparative Genomics of Early-Diverging Mushroom-Forming Fungi Provides Insights into the Origins of Lignocellulose Decay Capabilities.</title>
        <authorList>
            <person name="Nagy L.G."/>
            <person name="Riley R."/>
            <person name="Tritt A."/>
            <person name="Adam C."/>
            <person name="Daum C."/>
            <person name="Floudas D."/>
            <person name="Sun H."/>
            <person name="Yadav J.S."/>
            <person name="Pangilinan J."/>
            <person name="Larsson K.H."/>
            <person name="Matsuura K."/>
            <person name="Barry K."/>
            <person name="Labutti K."/>
            <person name="Kuo R."/>
            <person name="Ohm R.A."/>
            <person name="Bhattacharya S.S."/>
            <person name="Shirouzu T."/>
            <person name="Yoshinaga Y."/>
            <person name="Martin F.M."/>
            <person name="Grigoriev I.V."/>
            <person name="Hibbett D.S."/>
        </authorList>
    </citation>
    <scope>NUCLEOTIDE SEQUENCE [LARGE SCALE GENOMIC DNA]</scope>
    <source>
        <strain evidence="3 4">TUFC12733</strain>
    </source>
</reference>
<keyword evidence="2" id="KW-1133">Transmembrane helix</keyword>
<evidence type="ECO:0000256" key="1">
    <source>
        <dbReference type="SAM" id="MobiDB-lite"/>
    </source>
</evidence>
<keyword evidence="2" id="KW-0472">Membrane</keyword>